<dbReference type="EMBL" id="JADOGI010000060">
    <property type="protein sequence ID" value="MBF8188133.1"/>
    <property type="molecule type" value="Genomic_DNA"/>
</dbReference>
<keyword evidence="8" id="KW-1185">Reference proteome</keyword>
<keyword evidence="3" id="KW-0808">Transferase</keyword>
<feature type="region of interest" description="Disordered" evidence="5">
    <location>
        <begin position="1"/>
        <end position="24"/>
    </location>
</feature>
<dbReference type="EC" id="2.3.1.9" evidence="2"/>
<proteinExistence type="inferred from homology"/>
<gene>
    <name evidence="7" type="ORF">ITP53_20825</name>
</gene>
<name>A0A931ACQ4_9ACTN</name>
<reference evidence="7" key="1">
    <citation type="submission" date="2020-11" db="EMBL/GenBank/DDBJ databases">
        <title>Whole-genome analyses of Nonomuraea sp. K274.</title>
        <authorList>
            <person name="Veyisoglu A."/>
        </authorList>
    </citation>
    <scope>NUCLEOTIDE SEQUENCE</scope>
    <source>
        <strain evidence="7">K274</strain>
    </source>
</reference>
<evidence type="ECO:0000313" key="8">
    <source>
        <dbReference type="Proteomes" id="UP000605361"/>
    </source>
</evidence>
<sequence length="161" mass="16719">MAKLPAQPGTTQMTAGNSTPLSDGSSAVVIASDATVAELGLRRWPGSSVHALEPGLMGIAPAWAMPKVITAAGIAPVEIGVWEVHEAFAAQALGVLREPSTQFKGFEIPDDRLDLNGDAVAVGHPFGASGTRYLLTLAISMRERNARYGVLGCVRGLGSRV</sequence>
<dbReference type="InterPro" id="IPR020617">
    <property type="entry name" value="Thiolase_C"/>
</dbReference>
<dbReference type="SUPFAM" id="SSF53901">
    <property type="entry name" value="Thiolase-like"/>
    <property type="match status" value="1"/>
</dbReference>
<dbReference type="GO" id="GO:0003985">
    <property type="term" value="F:acetyl-CoA C-acetyltransferase activity"/>
    <property type="evidence" value="ECO:0007669"/>
    <property type="project" value="UniProtKB-EC"/>
</dbReference>
<accession>A0A931ACQ4</accession>
<dbReference type="InterPro" id="IPR016039">
    <property type="entry name" value="Thiolase-like"/>
</dbReference>
<feature type="compositionally biased region" description="Polar residues" evidence="5">
    <location>
        <begin position="8"/>
        <end position="24"/>
    </location>
</feature>
<dbReference type="AlphaFoldDB" id="A0A931ACQ4"/>
<evidence type="ECO:0000256" key="1">
    <source>
        <dbReference type="ARBA" id="ARBA00010982"/>
    </source>
</evidence>
<dbReference type="Pfam" id="PF02803">
    <property type="entry name" value="Thiolase_C"/>
    <property type="match status" value="1"/>
</dbReference>
<dbReference type="Gene3D" id="3.40.47.10">
    <property type="match status" value="2"/>
</dbReference>
<evidence type="ECO:0000256" key="5">
    <source>
        <dbReference type="SAM" id="MobiDB-lite"/>
    </source>
</evidence>
<feature type="domain" description="Thiolase C-terminal" evidence="6">
    <location>
        <begin position="49"/>
        <end position="158"/>
    </location>
</feature>
<evidence type="ECO:0000259" key="6">
    <source>
        <dbReference type="Pfam" id="PF02803"/>
    </source>
</evidence>
<evidence type="ECO:0000256" key="3">
    <source>
        <dbReference type="ARBA" id="ARBA00022679"/>
    </source>
</evidence>
<evidence type="ECO:0000313" key="7">
    <source>
        <dbReference type="EMBL" id="MBF8188133.1"/>
    </source>
</evidence>
<evidence type="ECO:0000256" key="4">
    <source>
        <dbReference type="ARBA" id="ARBA00023315"/>
    </source>
</evidence>
<comment type="caution">
    <text evidence="7">The sequence shown here is derived from an EMBL/GenBank/DDBJ whole genome shotgun (WGS) entry which is preliminary data.</text>
</comment>
<organism evidence="7 8">
    <name type="scientific">Nonomuraea cypriaca</name>
    <dbReference type="NCBI Taxonomy" id="1187855"/>
    <lineage>
        <taxon>Bacteria</taxon>
        <taxon>Bacillati</taxon>
        <taxon>Actinomycetota</taxon>
        <taxon>Actinomycetes</taxon>
        <taxon>Streptosporangiales</taxon>
        <taxon>Streptosporangiaceae</taxon>
        <taxon>Nonomuraea</taxon>
    </lineage>
</organism>
<evidence type="ECO:0000256" key="2">
    <source>
        <dbReference type="ARBA" id="ARBA00012705"/>
    </source>
</evidence>
<protein>
    <recommendedName>
        <fullName evidence="2">acetyl-CoA C-acetyltransferase</fullName>
        <ecNumber evidence="2">2.3.1.9</ecNumber>
    </recommendedName>
</protein>
<dbReference type="PANTHER" id="PTHR18919">
    <property type="entry name" value="ACETYL-COA C-ACYLTRANSFERASE"/>
    <property type="match status" value="1"/>
</dbReference>
<comment type="similarity">
    <text evidence="1">Belongs to the thiolase-like superfamily. Thiolase family.</text>
</comment>
<keyword evidence="4" id="KW-0012">Acyltransferase</keyword>
<dbReference type="Proteomes" id="UP000605361">
    <property type="component" value="Unassembled WGS sequence"/>
</dbReference>
<dbReference type="PANTHER" id="PTHR18919:SF107">
    <property type="entry name" value="ACETYL-COA ACETYLTRANSFERASE, CYTOSOLIC"/>
    <property type="match status" value="1"/>
</dbReference>